<name>A0A2P2NQL8_RHIMU</name>
<reference evidence="1" key="1">
    <citation type="submission" date="2018-02" db="EMBL/GenBank/DDBJ databases">
        <title>Rhizophora mucronata_Transcriptome.</title>
        <authorList>
            <person name="Meera S.P."/>
            <person name="Sreeshan A."/>
            <person name="Augustine A."/>
        </authorList>
    </citation>
    <scope>NUCLEOTIDE SEQUENCE</scope>
    <source>
        <tissue evidence="1">Leaf</tissue>
    </source>
</reference>
<organism evidence="1">
    <name type="scientific">Rhizophora mucronata</name>
    <name type="common">Asiatic mangrove</name>
    <dbReference type="NCBI Taxonomy" id="61149"/>
    <lineage>
        <taxon>Eukaryota</taxon>
        <taxon>Viridiplantae</taxon>
        <taxon>Streptophyta</taxon>
        <taxon>Embryophyta</taxon>
        <taxon>Tracheophyta</taxon>
        <taxon>Spermatophyta</taxon>
        <taxon>Magnoliopsida</taxon>
        <taxon>eudicotyledons</taxon>
        <taxon>Gunneridae</taxon>
        <taxon>Pentapetalae</taxon>
        <taxon>rosids</taxon>
        <taxon>fabids</taxon>
        <taxon>Malpighiales</taxon>
        <taxon>Rhizophoraceae</taxon>
        <taxon>Rhizophora</taxon>
    </lineage>
</organism>
<protein>
    <submittedName>
        <fullName evidence="1">Uncharacterized protein</fullName>
    </submittedName>
</protein>
<proteinExistence type="predicted"/>
<dbReference type="AlphaFoldDB" id="A0A2P2NQL8"/>
<dbReference type="EMBL" id="GGEC01064240">
    <property type="protein sequence ID" value="MBX44724.1"/>
    <property type="molecule type" value="Transcribed_RNA"/>
</dbReference>
<evidence type="ECO:0000313" key="1">
    <source>
        <dbReference type="EMBL" id="MBX44724.1"/>
    </source>
</evidence>
<accession>A0A2P2NQL8</accession>
<sequence>MCNLFSSSCLLFKWKVCFQSIMMRNKNIFSY</sequence>